<evidence type="ECO:0000256" key="3">
    <source>
        <dbReference type="ARBA" id="ARBA00022768"/>
    </source>
</evidence>
<dbReference type="PATRIC" id="fig|1619044.3.peg.173"/>
<dbReference type="FunFam" id="1.10.8.10:FF:000001">
    <property type="entry name" value="Elongation factor Ts"/>
    <property type="match status" value="1"/>
</dbReference>
<evidence type="ECO:0000256" key="2">
    <source>
        <dbReference type="ARBA" id="ARBA00016956"/>
    </source>
</evidence>
<dbReference type="PANTHER" id="PTHR11741">
    <property type="entry name" value="ELONGATION FACTOR TS"/>
    <property type="match status" value="1"/>
</dbReference>
<dbReference type="GO" id="GO:0003746">
    <property type="term" value="F:translation elongation factor activity"/>
    <property type="evidence" value="ECO:0007669"/>
    <property type="project" value="UniProtKB-UniRule"/>
</dbReference>
<keyword evidence="5" id="KW-0963">Cytoplasm</keyword>
<feature type="domain" description="Translation elongation factor EFTs/EF1B dimerisation" evidence="8">
    <location>
        <begin position="50"/>
        <end position="197"/>
    </location>
</feature>
<dbReference type="STRING" id="1619044.UY92_C0002G0060"/>
<gene>
    <name evidence="5" type="primary">tsf</name>
    <name evidence="9" type="ORF">UY92_C0002G0060</name>
</gene>
<dbReference type="SUPFAM" id="SSF46934">
    <property type="entry name" value="UBA-like"/>
    <property type="match status" value="1"/>
</dbReference>
<dbReference type="GO" id="GO:0005737">
    <property type="term" value="C:cytoplasm"/>
    <property type="evidence" value="ECO:0007669"/>
    <property type="project" value="UniProtKB-SubCell"/>
</dbReference>
<protein>
    <recommendedName>
        <fullName evidence="2 5">Elongation factor Ts</fullName>
        <shortName evidence="5">EF-Ts</shortName>
    </recommendedName>
</protein>
<evidence type="ECO:0000256" key="6">
    <source>
        <dbReference type="RuleBase" id="RU000642"/>
    </source>
</evidence>
<dbReference type="Pfam" id="PF00889">
    <property type="entry name" value="EF_TS"/>
    <property type="match status" value="1"/>
</dbReference>
<evidence type="ECO:0000259" key="8">
    <source>
        <dbReference type="Pfam" id="PF00889"/>
    </source>
</evidence>
<reference evidence="9 10" key="1">
    <citation type="journal article" date="2015" name="Nature">
        <title>rRNA introns, odd ribosomes, and small enigmatic genomes across a large radiation of phyla.</title>
        <authorList>
            <person name="Brown C.T."/>
            <person name="Hug L.A."/>
            <person name="Thomas B.C."/>
            <person name="Sharon I."/>
            <person name="Castelle C.J."/>
            <person name="Singh A."/>
            <person name="Wilkins M.J."/>
            <person name="Williams K.H."/>
            <person name="Banfield J.F."/>
        </authorList>
    </citation>
    <scope>NUCLEOTIDE SEQUENCE [LARGE SCALE GENOMIC DNA]</scope>
</reference>
<comment type="function">
    <text evidence="5 6">Associates with the EF-Tu.GDP complex and induces the exchange of GDP to GTP. It remains bound to the aminoacyl-tRNA.EF-Tu.GTP complex up to the GTP hydrolysis stage on the ribosome.</text>
</comment>
<dbReference type="SUPFAM" id="SSF54713">
    <property type="entry name" value="Elongation factor Ts (EF-Ts), dimerisation domain"/>
    <property type="match status" value="1"/>
</dbReference>
<sequence>MSISASDIARLRAQTGAGMLDCKNALEEAGGDFEAAAELLRKKGIAKAAKRAGKIAAEGLVWSYIHGNGRLGVLVEVNCETDFVARTDNFQDLVKGVAMHIAAVSPRYVSRAEVPGAELEKEKDIYRAQLAAEGKPAEMIEKIVEGKMNKFYSEICLLEQPYIRDEDKTVEQLLGEKTAEIGEKISVRRFVRFELGEGIEKKRVDFAAEVGEQLG</sequence>
<comment type="caution">
    <text evidence="9">The sequence shown here is derived from an EMBL/GenBank/DDBJ whole genome shotgun (WGS) entry which is preliminary data.</text>
</comment>
<name>A0A0G1YHN8_9BACT</name>
<dbReference type="NCBIfam" id="TIGR00116">
    <property type="entry name" value="tsf"/>
    <property type="match status" value="2"/>
</dbReference>
<dbReference type="AlphaFoldDB" id="A0A0G1YHN8"/>
<dbReference type="InterPro" id="IPR036402">
    <property type="entry name" value="EF-Ts_dimer_sf"/>
</dbReference>
<evidence type="ECO:0000256" key="5">
    <source>
        <dbReference type="HAMAP-Rule" id="MF_00050"/>
    </source>
</evidence>
<organism evidence="9 10">
    <name type="scientific">Candidatus Magasanikbacteria bacterium GW2011_GWA2_56_11</name>
    <dbReference type="NCBI Taxonomy" id="1619044"/>
    <lineage>
        <taxon>Bacteria</taxon>
        <taxon>Candidatus Magasanikiibacteriota</taxon>
    </lineage>
</organism>
<dbReference type="EMBL" id="LCRX01000002">
    <property type="protein sequence ID" value="KKW42943.1"/>
    <property type="molecule type" value="Genomic_DNA"/>
</dbReference>
<accession>A0A0G1YHN8</accession>
<evidence type="ECO:0000313" key="10">
    <source>
        <dbReference type="Proteomes" id="UP000033870"/>
    </source>
</evidence>
<dbReference type="Gene3D" id="1.10.8.10">
    <property type="entry name" value="DNA helicase RuvA subunit, C-terminal domain"/>
    <property type="match status" value="1"/>
</dbReference>
<proteinExistence type="inferred from homology"/>
<dbReference type="PROSITE" id="PS01127">
    <property type="entry name" value="EF_TS_2"/>
    <property type="match status" value="1"/>
</dbReference>
<evidence type="ECO:0000256" key="7">
    <source>
        <dbReference type="RuleBase" id="RU000643"/>
    </source>
</evidence>
<keyword evidence="3 5" id="KW-0251">Elongation factor</keyword>
<dbReference type="Gene3D" id="1.10.286.20">
    <property type="match status" value="1"/>
</dbReference>
<dbReference type="InterPro" id="IPR014039">
    <property type="entry name" value="Transl_elong_EFTs/EF1B_dimer"/>
</dbReference>
<dbReference type="InterPro" id="IPR001816">
    <property type="entry name" value="Transl_elong_EFTs/EF1B"/>
</dbReference>
<dbReference type="HAMAP" id="MF_00050">
    <property type="entry name" value="EF_Ts"/>
    <property type="match status" value="1"/>
</dbReference>
<comment type="subcellular location">
    <subcellularLocation>
        <location evidence="5 7">Cytoplasm</location>
    </subcellularLocation>
</comment>
<dbReference type="InterPro" id="IPR009060">
    <property type="entry name" value="UBA-like_sf"/>
</dbReference>
<evidence type="ECO:0000256" key="4">
    <source>
        <dbReference type="ARBA" id="ARBA00022917"/>
    </source>
</evidence>
<comment type="similarity">
    <text evidence="1 5 6">Belongs to the EF-Ts family.</text>
</comment>
<evidence type="ECO:0000313" key="9">
    <source>
        <dbReference type="EMBL" id="KKW42943.1"/>
    </source>
</evidence>
<dbReference type="PROSITE" id="PS01126">
    <property type="entry name" value="EF_TS_1"/>
    <property type="match status" value="1"/>
</dbReference>
<dbReference type="Gene3D" id="3.30.479.20">
    <property type="entry name" value="Elongation factor Ts, dimerisation domain"/>
    <property type="match status" value="1"/>
</dbReference>
<dbReference type="Proteomes" id="UP000033870">
    <property type="component" value="Unassembled WGS sequence"/>
</dbReference>
<feature type="region of interest" description="Involved in Mg(2+) ion dislocation from EF-Tu" evidence="5">
    <location>
        <begin position="81"/>
        <end position="84"/>
    </location>
</feature>
<dbReference type="FunFam" id="1.10.286.20:FF:000001">
    <property type="entry name" value="Elongation factor Ts"/>
    <property type="match status" value="1"/>
</dbReference>
<dbReference type="PANTHER" id="PTHR11741:SF0">
    <property type="entry name" value="ELONGATION FACTOR TS, MITOCHONDRIAL"/>
    <property type="match status" value="1"/>
</dbReference>
<dbReference type="CDD" id="cd14275">
    <property type="entry name" value="UBA_EF-Ts"/>
    <property type="match status" value="1"/>
</dbReference>
<evidence type="ECO:0000256" key="1">
    <source>
        <dbReference type="ARBA" id="ARBA00005532"/>
    </source>
</evidence>
<dbReference type="InterPro" id="IPR018101">
    <property type="entry name" value="Transl_elong_Ts_CS"/>
</dbReference>
<keyword evidence="4 5" id="KW-0648">Protein biosynthesis</keyword>